<keyword evidence="3" id="KW-1185">Reference proteome</keyword>
<protein>
    <recommendedName>
        <fullName evidence="1">Superoxide dismutase copper/zinc binding domain-containing protein</fullName>
    </recommendedName>
</protein>
<dbReference type="Ensembl" id="ENSSAUT00010035954.1">
    <property type="protein sequence ID" value="ENSSAUP00010034130.1"/>
    <property type="gene ID" value="ENSSAUG00010014462.1"/>
</dbReference>
<dbReference type="Pfam" id="PF00080">
    <property type="entry name" value="Sod_Cu"/>
    <property type="match status" value="1"/>
</dbReference>
<dbReference type="InParanoid" id="A0A671W5F9"/>
<reference evidence="2" key="1">
    <citation type="submission" date="2021-04" db="EMBL/GenBank/DDBJ databases">
        <authorList>
            <consortium name="Wellcome Sanger Institute Data Sharing"/>
        </authorList>
    </citation>
    <scope>NUCLEOTIDE SEQUENCE [LARGE SCALE GENOMIC DNA]</scope>
</reference>
<dbReference type="GO" id="GO:0046872">
    <property type="term" value="F:metal ion binding"/>
    <property type="evidence" value="ECO:0007669"/>
    <property type="project" value="InterPro"/>
</dbReference>
<dbReference type="AlphaFoldDB" id="A0A671W5F9"/>
<proteinExistence type="predicted"/>
<dbReference type="InterPro" id="IPR036423">
    <property type="entry name" value="SOD-like_Cu/Zn_dom_sf"/>
</dbReference>
<dbReference type="PANTHER" id="PTHR20910">
    <property type="entry name" value="AGAP001623-PA"/>
    <property type="match status" value="1"/>
</dbReference>
<dbReference type="SUPFAM" id="SSF49329">
    <property type="entry name" value="Cu,Zn superoxide dismutase-like"/>
    <property type="match status" value="1"/>
</dbReference>
<evidence type="ECO:0000313" key="3">
    <source>
        <dbReference type="Proteomes" id="UP000472265"/>
    </source>
</evidence>
<accession>A0A671W5F9</accession>
<dbReference type="PANTHER" id="PTHR20910:SF1">
    <property type="entry name" value="SUPEROXIDE DISMUTASE COPPER_ZINC BINDING DOMAIN-CONTAINING PROTEIN"/>
    <property type="match status" value="1"/>
</dbReference>
<reference evidence="2" key="2">
    <citation type="submission" date="2025-08" db="UniProtKB">
        <authorList>
            <consortium name="Ensembl"/>
        </authorList>
    </citation>
    <scope>IDENTIFICATION</scope>
</reference>
<dbReference type="Gene3D" id="2.60.40.200">
    <property type="entry name" value="Superoxide dismutase, copper/zinc binding domain"/>
    <property type="match status" value="1"/>
</dbReference>
<dbReference type="GeneTree" id="ENSGT00530000064791"/>
<dbReference type="GO" id="GO:0006801">
    <property type="term" value="P:superoxide metabolic process"/>
    <property type="evidence" value="ECO:0007669"/>
    <property type="project" value="InterPro"/>
</dbReference>
<evidence type="ECO:0000259" key="1">
    <source>
        <dbReference type="Pfam" id="PF00080"/>
    </source>
</evidence>
<dbReference type="InterPro" id="IPR001424">
    <property type="entry name" value="SOD_Cu_Zn_dom"/>
</dbReference>
<dbReference type="OMA" id="KFGMLNG"/>
<sequence>MVRVPKASTDGWFGPGMSSGRIQFSQAVPQGPTYINVSLINLDSLAGGYHVHILPLKPGSVEPCSNANILGHFNPLAVNVSNSPAPGTGTVDQYEIGDISGKFGTLNSLNESQAVYMDPDMPLTGPFSVVGRSIVIHYKVCSLMPFQHEQTLFSAPRGSLWHSHRLGPSTEGSCRCRVS</sequence>
<dbReference type="InterPro" id="IPR053257">
    <property type="entry name" value="Cu-only_SOD"/>
</dbReference>
<dbReference type="Proteomes" id="UP000472265">
    <property type="component" value="Chromosome 1"/>
</dbReference>
<evidence type="ECO:0000313" key="2">
    <source>
        <dbReference type="Ensembl" id="ENSSAUP00010034130.1"/>
    </source>
</evidence>
<name>A0A671W5F9_SPAAU</name>
<feature type="domain" description="Superoxide dismutase copper/zinc binding" evidence="1">
    <location>
        <begin position="19"/>
        <end position="139"/>
    </location>
</feature>
<organism evidence="2 3">
    <name type="scientific">Sparus aurata</name>
    <name type="common">Gilthead sea bream</name>
    <dbReference type="NCBI Taxonomy" id="8175"/>
    <lineage>
        <taxon>Eukaryota</taxon>
        <taxon>Metazoa</taxon>
        <taxon>Chordata</taxon>
        <taxon>Craniata</taxon>
        <taxon>Vertebrata</taxon>
        <taxon>Euteleostomi</taxon>
        <taxon>Actinopterygii</taxon>
        <taxon>Neopterygii</taxon>
        <taxon>Teleostei</taxon>
        <taxon>Neoteleostei</taxon>
        <taxon>Acanthomorphata</taxon>
        <taxon>Eupercaria</taxon>
        <taxon>Spariformes</taxon>
        <taxon>Sparidae</taxon>
        <taxon>Sparus</taxon>
    </lineage>
</organism>
<reference evidence="2" key="3">
    <citation type="submission" date="2025-09" db="UniProtKB">
        <authorList>
            <consortium name="Ensembl"/>
        </authorList>
    </citation>
    <scope>IDENTIFICATION</scope>
</reference>